<accession>A0A7Y9PEX5</accession>
<protein>
    <submittedName>
        <fullName evidence="2">Adenylyltransferase/sulfurtransferase</fullName>
    </submittedName>
</protein>
<comment type="caution">
    <text evidence="2">The sequence shown here is derived from an EMBL/GenBank/DDBJ whole genome shotgun (WGS) entry which is preliminary data.</text>
</comment>
<reference evidence="2 3" key="1">
    <citation type="submission" date="2020-07" db="EMBL/GenBank/DDBJ databases">
        <title>Genomic Encyclopedia of Type Strains, Phase IV (KMG-V): Genome sequencing to study the core and pangenomes of soil and plant-associated prokaryotes.</title>
        <authorList>
            <person name="Whitman W."/>
        </authorList>
    </citation>
    <scope>NUCLEOTIDE SEQUENCE [LARGE SCALE GENOMIC DNA]</scope>
    <source>
        <strain evidence="2 3">X4EP2</strain>
    </source>
</reference>
<dbReference type="GO" id="GO:0004792">
    <property type="term" value="F:thiosulfate-cyanide sulfurtransferase activity"/>
    <property type="evidence" value="ECO:0007669"/>
    <property type="project" value="TreeGrafter"/>
</dbReference>
<evidence type="ECO:0000313" key="3">
    <source>
        <dbReference type="Proteomes" id="UP000589520"/>
    </source>
</evidence>
<name>A0A7Y9PEX5_9BACT</name>
<dbReference type="AlphaFoldDB" id="A0A7Y9PEX5"/>
<gene>
    <name evidence="2" type="ORF">HDF17_000952</name>
</gene>
<dbReference type="PANTHER" id="PTHR10953">
    <property type="entry name" value="UBIQUITIN-ACTIVATING ENZYME E1"/>
    <property type="match status" value="1"/>
</dbReference>
<keyword evidence="2" id="KW-0548">Nucleotidyltransferase</keyword>
<evidence type="ECO:0000313" key="2">
    <source>
        <dbReference type="EMBL" id="NYF78665.1"/>
    </source>
</evidence>
<proteinExistence type="predicted"/>
<dbReference type="InterPro" id="IPR045886">
    <property type="entry name" value="ThiF/MoeB/HesA"/>
</dbReference>
<feature type="domain" description="THIF-type NAD/FAD binding fold" evidence="1">
    <location>
        <begin position="21"/>
        <end position="264"/>
    </location>
</feature>
<organism evidence="2 3">
    <name type="scientific">Granulicella arctica</name>
    <dbReference type="NCBI Taxonomy" id="940613"/>
    <lineage>
        <taxon>Bacteria</taxon>
        <taxon>Pseudomonadati</taxon>
        <taxon>Acidobacteriota</taxon>
        <taxon>Terriglobia</taxon>
        <taxon>Terriglobales</taxon>
        <taxon>Acidobacteriaceae</taxon>
        <taxon>Granulicella</taxon>
    </lineage>
</organism>
<dbReference type="PANTHER" id="PTHR10953:SF247">
    <property type="entry name" value="SLL6053 PROTEIN"/>
    <property type="match status" value="1"/>
</dbReference>
<keyword evidence="3" id="KW-1185">Reference proteome</keyword>
<dbReference type="RefSeq" id="WP_179488260.1">
    <property type="nucleotide sequence ID" value="NZ_JACCCW010000001.1"/>
</dbReference>
<dbReference type="InterPro" id="IPR035985">
    <property type="entry name" value="Ubiquitin-activating_enz"/>
</dbReference>
<sequence>MPDFNNPVDYSRLEQTTFTRQQVAALRVAVIGCGALGAEAARLLGLLGVGSVLLIDHDRVEPTNLTHSPYLRAPNTLGRPKANVLAEALAPHFPDTAWLPLPHEIADIGFGHLQPCNLLFSCTDNALARVETTYAAHRLHLPVMDAGLKGRAFWAGRVAWFPAPNESSTTAACYLCQLTAARRAELLSLALSASQSCSAPAPDPTTLPSTPTMASIVAALQVDLGLRLLLTPDTPAEARAWELSLTLPQTTWTSFTIPRSADCPWHEPNPSADLAPLLNMDTVSIKESLETETLGTLPPPRILELDWPICLQARCTTCQHRWSPIARVATLRRRLTCPHCGATGSHLHSIETLTTITPSDPAALLTPNQLNLPPNHLFTLRRQQKPSS</sequence>
<dbReference type="GO" id="GO:0005737">
    <property type="term" value="C:cytoplasm"/>
    <property type="evidence" value="ECO:0007669"/>
    <property type="project" value="TreeGrafter"/>
</dbReference>
<dbReference type="Pfam" id="PF00899">
    <property type="entry name" value="ThiF"/>
    <property type="match status" value="1"/>
</dbReference>
<dbReference type="GO" id="GO:0016779">
    <property type="term" value="F:nucleotidyltransferase activity"/>
    <property type="evidence" value="ECO:0007669"/>
    <property type="project" value="UniProtKB-KW"/>
</dbReference>
<dbReference type="CDD" id="cd01483">
    <property type="entry name" value="E1_enzyme_family"/>
    <property type="match status" value="1"/>
</dbReference>
<dbReference type="InterPro" id="IPR000594">
    <property type="entry name" value="ThiF_NAD_FAD-bd"/>
</dbReference>
<dbReference type="SUPFAM" id="SSF69572">
    <property type="entry name" value="Activating enzymes of the ubiquitin-like proteins"/>
    <property type="match status" value="1"/>
</dbReference>
<dbReference type="Gene3D" id="3.40.50.720">
    <property type="entry name" value="NAD(P)-binding Rossmann-like Domain"/>
    <property type="match status" value="1"/>
</dbReference>
<dbReference type="Proteomes" id="UP000589520">
    <property type="component" value="Unassembled WGS sequence"/>
</dbReference>
<dbReference type="EMBL" id="JACCCW010000001">
    <property type="protein sequence ID" value="NYF78665.1"/>
    <property type="molecule type" value="Genomic_DNA"/>
</dbReference>
<dbReference type="GO" id="GO:0008641">
    <property type="term" value="F:ubiquitin-like modifier activating enzyme activity"/>
    <property type="evidence" value="ECO:0007669"/>
    <property type="project" value="InterPro"/>
</dbReference>
<keyword evidence="2" id="KW-0808">Transferase</keyword>
<evidence type="ECO:0000259" key="1">
    <source>
        <dbReference type="Pfam" id="PF00899"/>
    </source>
</evidence>